<dbReference type="InterPro" id="IPR002645">
    <property type="entry name" value="STAS_dom"/>
</dbReference>
<organism evidence="4 5">
    <name type="scientific">Planotetraspora thailandica</name>
    <dbReference type="NCBI Taxonomy" id="487172"/>
    <lineage>
        <taxon>Bacteria</taxon>
        <taxon>Bacillati</taxon>
        <taxon>Actinomycetota</taxon>
        <taxon>Actinomycetes</taxon>
        <taxon>Streptosporangiales</taxon>
        <taxon>Streptosporangiaceae</taxon>
        <taxon>Planotetraspora</taxon>
    </lineage>
</organism>
<comment type="similarity">
    <text evidence="1 2">Belongs to the anti-sigma-factor antagonist family.</text>
</comment>
<dbReference type="RefSeq" id="WP_203948898.1">
    <property type="nucleotide sequence ID" value="NZ_BOOR01000071.1"/>
</dbReference>
<comment type="caution">
    <text evidence="4">The sequence shown here is derived from an EMBL/GenBank/DDBJ whole genome shotgun (WGS) entry which is preliminary data.</text>
</comment>
<dbReference type="Proteomes" id="UP000605992">
    <property type="component" value="Unassembled WGS sequence"/>
</dbReference>
<gene>
    <name evidence="4" type="ORF">Pth03_71990</name>
</gene>
<dbReference type="CDD" id="cd07043">
    <property type="entry name" value="STAS_anti-anti-sigma_factors"/>
    <property type="match status" value="1"/>
</dbReference>
<dbReference type="InterPro" id="IPR036513">
    <property type="entry name" value="STAS_dom_sf"/>
</dbReference>
<name>A0A8J3Y133_9ACTN</name>
<feature type="domain" description="STAS" evidence="3">
    <location>
        <begin position="4"/>
        <end position="115"/>
    </location>
</feature>
<dbReference type="Gene3D" id="3.30.750.24">
    <property type="entry name" value="STAS domain"/>
    <property type="match status" value="1"/>
</dbReference>
<evidence type="ECO:0000256" key="2">
    <source>
        <dbReference type="RuleBase" id="RU003749"/>
    </source>
</evidence>
<dbReference type="InterPro" id="IPR003658">
    <property type="entry name" value="Anti-sigma_ant"/>
</dbReference>
<dbReference type="Pfam" id="PF01740">
    <property type="entry name" value="STAS"/>
    <property type="match status" value="1"/>
</dbReference>
<dbReference type="GO" id="GO:0043856">
    <property type="term" value="F:anti-sigma factor antagonist activity"/>
    <property type="evidence" value="ECO:0007669"/>
    <property type="project" value="InterPro"/>
</dbReference>
<dbReference type="AlphaFoldDB" id="A0A8J3Y133"/>
<sequence length="115" mass="12918">MEQLNVTVEPSEQQTHVRPRGEIDIATAEHFESVLDASLQQSDATCLEMDMSQVSFMDCSGLRVLIHVKERLRKEGGTLVLTDLTPMIGRLLMIAGFDDHMEEIDVAPARVRRPL</sequence>
<dbReference type="SUPFAM" id="SSF52091">
    <property type="entry name" value="SpoIIaa-like"/>
    <property type="match status" value="1"/>
</dbReference>
<accession>A0A8J3Y133</accession>
<keyword evidence="5" id="KW-1185">Reference proteome</keyword>
<evidence type="ECO:0000259" key="3">
    <source>
        <dbReference type="PROSITE" id="PS50801"/>
    </source>
</evidence>
<reference evidence="4" key="1">
    <citation type="submission" date="2021-01" db="EMBL/GenBank/DDBJ databases">
        <title>Whole genome shotgun sequence of Planotetraspora thailandica NBRC 104271.</title>
        <authorList>
            <person name="Komaki H."/>
            <person name="Tamura T."/>
        </authorList>
    </citation>
    <scope>NUCLEOTIDE SEQUENCE</scope>
    <source>
        <strain evidence="4">NBRC 104271</strain>
    </source>
</reference>
<dbReference type="PANTHER" id="PTHR33495">
    <property type="entry name" value="ANTI-SIGMA FACTOR ANTAGONIST TM_1081-RELATED-RELATED"/>
    <property type="match status" value="1"/>
</dbReference>
<proteinExistence type="inferred from homology"/>
<dbReference type="PROSITE" id="PS50801">
    <property type="entry name" value="STAS"/>
    <property type="match status" value="1"/>
</dbReference>
<evidence type="ECO:0000256" key="1">
    <source>
        <dbReference type="ARBA" id="ARBA00009013"/>
    </source>
</evidence>
<dbReference type="EMBL" id="BOOR01000071">
    <property type="protein sequence ID" value="GII58810.1"/>
    <property type="molecule type" value="Genomic_DNA"/>
</dbReference>
<evidence type="ECO:0000313" key="5">
    <source>
        <dbReference type="Proteomes" id="UP000605992"/>
    </source>
</evidence>
<dbReference type="NCBIfam" id="TIGR00377">
    <property type="entry name" value="ant_ant_sig"/>
    <property type="match status" value="1"/>
</dbReference>
<protein>
    <recommendedName>
        <fullName evidence="2">Anti-sigma factor antagonist</fullName>
    </recommendedName>
</protein>
<evidence type="ECO:0000313" key="4">
    <source>
        <dbReference type="EMBL" id="GII58810.1"/>
    </source>
</evidence>